<keyword evidence="7 8" id="KW-0472">Membrane</keyword>
<keyword evidence="4 8" id="KW-1003">Cell membrane</keyword>
<dbReference type="Gene3D" id="3.40.720.10">
    <property type="entry name" value="Alkaline Phosphatase, subunit A"/>
    <property type="match status" value="1"/>
</dbReference>
<dbReference type="EC" id="2.7.8.-" evidence="11"/>
<evidence type="ECO:0000256" key="7">
    <source>
        <dbReference type="ARBA" id="ARBA00023136"/>
    </source>
</evidence>
<comment type="pathway">
    <text evidence="2">Cell wall biogenesis; lipoteichoic acid biosynthesis.</text>
</comment>
<evidence type="ECO:0000259" key="10">
    <source>
        <dbReference type="Pfam" id="PF00884"/>
    </source>
</evidence>
<gene>
    <name evidence="11" type="ORF">ACFQ2J_00475</name>
</gene>
<dbReference type="GO" id="GO:0016740">
    <property type="term" value="F:transferase activity"/>
    <property type="evidence" value="ECO:0007669"/>
    <property type="project" value="UniProtKB-KW"/>
</dbReference>
<comment type="caution">
    <text evidence="11">The sequence shown here is derived from an EMBL/GenBank/DDBJ whole genome shotgun (WGS) entry which is preliminary data.</text>
</comment>
<keyword evidence="12" id="KW-1185">Reference proteome</keyword>
<dbReference type="InterPro" id="IPR000917">
    <property type="entry name" value="Sulfatase_N"/>
</dbReference>
<feature type="transmembrane region" description="Helical" evidence="9">
    <location>
        <begin position="42"/>
        <end position="62"/>
    </location>
</feature>
<dbReference type="InterPro" id="IPR012160">
    <property type="entry name" value="LtaS-like"/>
</dbReference>
<organism evidence="11 12">
    <name type="scientific">Thalassobacillus hwangdonensis</name>
    <dbReference type="NCBI Taxonomy" id="546108"/>
    <lineage>
        <taxon>Bacteria</taxon>
        <taxon>Bacillati</taxon>
        <taxon>Bacillota</taxon>
        <taxon>Bacilli</taxon>
        <taxon>Bacillales</taxon>
        <taxon>Bacillaceae</taxon>
        <taxon>Thalassobacillus</taxon>
    </lineage>
</organism>
<evidence type="ECO:0000256" key="6">
    <source>
        <dbReference type="ARBA" id="ARBA00022989"/>
    </source>
</evidence>
<comment type="similarity">
    <text evidence="3 8">Belongs to the LTA synthase family.</text>
</comment>
<dbReference type="RefSeq" id="WP_386055565.1">
    <property type="nucleotide sequence ID" value="NZ_JBHTKL010000001.1"/>
</dbReference>
<dbReference type="CDD" id="cd16015">
    <property type="entry name" value="LTA_synthase"/>
    <property type="match status" value="1"/>
</dbReference>
<feature type="domain" description="Sulfatase N-terminal" evidence="10">
    <location>
        <begin position="249"/>
        <end position="537"/>
    </location>
</feature>
<dbReference type="Proteomes" id="UP001596990">
    <property type="component" value="Unassembled WGS sequence"/>
</dbReference>
<dbReference type="Gene3D" id="3.30.1120.170">
    <property type="match status" value="1"/>
</dbReference>
<dbReference type="PIRSF" id="PIRSF005091">
    <property type="entry name" value="Mmb_sulf_HI1246"/>
    <property type="match status" value="1"/>
</dbReference>
<proteinExistence type="inferred from homology"/>
<evidence type="ECO:0000256" key="1">
    <source>
        <dbReference type="ARBA" id="ARBA00004651"/>
    </source>
</evidence>
<keyword evidence="5 9" id="KW-0812">Transmembrane</keyword>
<feature type="transmembrane region" description="Helical" evidence="9">
    <location>
        <begin position="112"/>
        <end position="135"/>
    </location>
</feature>
<evidence type="ECO:0000313" key="12">
    <source>
        <dbReference type="Proteomes" id="UP001596990"/>
    </source>
</evidence>
<sequence length="610" mass="70255">MNHAFKKIISNYTDWNVIIFTLVVFLKVSIFHMITDLTLNRINVFLSFGILFFLMSIGGVLFKKKLRVYLYTMNFLISVLLFVNLLYMNYFGSPMTVYTFMQIHNLNGLSDSILSVIELEYFVLFADFTILPILFKYVPPLRMPTPRSIHLLYATGGILVAVYYPYHLYSVNEKAFEARYDASEVLKTYGLIGHHMIDTYAFLNERNGVELRNAEKAEIKAWYKEKNEAEINANSSKDNESLYSFAKDKNLIMIQVESLQNFVINEEVDGQEITPTLNGMLDHSLYFPSFYAQTIEGNSSDAEFLTQTSLYPLQKGAVFFRFPHHNFVSVASMLKEEGYSTSVFHADEATFWNRHEMYPALGFDRYYSISNFEMDEEIGMGLSDMSMFQQSLNHLDAMESPIYAFYGTLTNHVPFNLPEQHRKLKLNKELDSSYIGDYLQSVHYTDIAIGKFLEGLKEKGLLQDSLVVLYGDHDGLFQKDKPEVEKYWTKSPIDDEEWIREFSPVPLIIYHPDLAGKTIPVTGGQVDVLPTLHYLMGMERDISNSAMGRNLLFIDEGFAIIPKGDYAPKPLLVSDQAIINPLPDHHSESLYLSDLMIRANYFKHLKKQDD</sequence>
<evidence type="ECO:0000256" key="3">
    <source>
        <dbReference type="ARBA" id="ARBA00009983"/>
    </source>
</evidence>
<dbReference type="Pfam" id="PF00884">
    <property type="entry name" value="Sulfatase"/>
    <property type="match status" value="1"/>
</dbReference>
<name>A0ABW3KVH6_9BACI</name>
<evidence type="ECO:0000256" key="2">
    <source>
        <dbReference type="ARBA" id="ARBA00004936"/>
    </source>
</evidence>
<evidence type="ECO:0000313" key="11">
    <source>
        <dbReference type="EMBL" id="MFD1017655.1"/>
    </source>
</evidence>
<evidence type="ECO:0000256" key="8">
    <source>
        <dbReference type="PIRNR" id="PIRNR005091"/>
    </source>
</evidence>
<feature type="transmembrane region" description="Helical" evidence="9">
    <location>
        <begin position="12"/>
        <end position="30"/>
    </location>
</feature>
<reference evidence="12" key="1">
    <citation type="journal article" date="2019" name="Int. J. Syst. Evol. Microbiol.">
        <title>The Global Catalogue of Microorganisms (GCM) 10K type strain sequencing project: providing services to taxonomists for standard genome sequencing and annotation.</title>
        <authorList>
            <consortium name="The Broad Institute Genomics Platform"/>
            <consortium name="The Broad Institute Genome Sequencing Center for Infectious Disease"/>
            <person name="Wu L."/>
            <person name="Ma J."/>
        </authorList>
    </citation>
    <scope>NUCLEOTIDE SEQUENCE [LARGE SCALE GENOMIC DNA]</scope>
    <source>
        <strain evidence="12">CCUG 56607</strain>
    </source>
</reference>
<accession>A0ABW3KVH6</accession>
<keyword evidence="6 9" id="KW-1133">Transmembrane helix</keyword>
<dbReference type="InterPro" id="IPR017850">
    <property type="entry name" value="Alkaline_phosphatase_core_sf"/>
</dbReference>
<dbReference type="PANTHER" id="PTHR47371">
    <property type="entry name" value="LIPOTEICHOIC ACID SYNTHASE"/>
    <property type="match status" value="1"/>
</dbReference>
<comment type="subcellular location">
    <subcellularLocation>
        <location evidence="1">Cell membrane</location>
        <topology evidence="1">Multi-pass membrane protein</topology>
    </subcellularLocation>
</comment>
<evidence type="ECO:0000256" key="4">
    <source>
        <dbReference type="ARBA" id="ARBA00022475"/>
    </source>
</evidence>
<evidence type="ECO:0000256" key="5">
    <source>
        <dbReference type="ARBA" id="ARBA00022692"/>
    </source>
</evidence>
<protein>
    <submittedName>
        <fullName evidence="11">LTA synthase family protein</fullName>
        <ecNumber evidence="11">2.7.8.-</ecNumber>
    </submittedName>
</protein>
<feature type="transmembrane region" description="Helical" evidence="9">
    <location>
        <begin position="147"/>
        <end position="166"/>
    </location>
</feature>
<evidence type="ECO:0000256" key="9">
    <source>
        <dbReference type="SAM" id="Phobius"/>
    </source>
</evidence>
<dbReference type="InterPro" id="IPR050448">
    <property type="entry name" value="OpgB/LTA_synthase_biosynth"/>
</dbReference>
<dbReference type="SUPFAM" id="SSF53649">
    <property type="entry name" value="Alkaline phosphatase-like"/>
    <property type="match status" value="1"/>
</dbReference>
<feature type="transmembrane region" description="Helical" evidence="9">
    <location>
        <begin position="69"/>
        <end position="92"/>
    </location>
</feature>
<keyword evidence="11" id="KW-0808">Transferase</keyword>
<dbReference type="EMBL" id="JBHTKL010000001">
    <property type="protein sequence ID" value="MFD1017655.1"/>
    <property type="molecule type" value="Genomic_DNA"/>
</dbReference>
<dbReference type="PANTHER" id="PTHR47371:SF3">
    <property type="entry name" value="PHOSPHOGLYCEROL TRANSFERASE I"/>
    <property type="match status" value="1"/>
</dbReference>